<comment type="subcellular location">
    <subcellularLocation>
        <location evidence="1">Membrane</location>
        <topology evidence="1">Multi-pass membrane protein</topology>
    </subcellularLocation>
</comment>
<dbReference type="KEGG" id="ccal:108630213"/>
<dbReference type="InterPro" id="IPR026055">
    <property type="entry name" value="FAR"/>
</dbReference>
<accession>A0AAJ7JBU2</accession>
<dbReference type="Gene3D" id="3.40.50.720">
    <property type="entry name" value="NAD(P)-binding Rossmann-like Domain"/>
    <property type="match status" value="1"/>
</dbReference>
<dbReference type="InterPro" id="IPR033640">
    <property type="entry name" value="FAR_C"/>
</dbReference>
<evidence type="ECO:0000256" key="8">
    <source>
        <dbReference type="ARBA" id="ARBA00023136"/>
    </source>
</evidence>
<dbReference type="GO" id="GO:0005777">
    <property type="term" value="C:peroxisome"/>
    <property type="evidence" value="ECO:0007669"/>
    <property type="project" value="TreeGrafter"/>
</dbReference>
<dbReference type="InterPro" id="IPR013120">
    <property type="entry name" value="FAR_NAD-bd"/>
</dbReference>
<evidence type="ECO:0000313" key="13">
    <source>
        <dbReference type="Proteomes" id="UP000694925"/>
    </source>
</evidence>
<protein>
    <recommendedName>
        <fullName evidence="10">Fatty acyl-CoA reductase</fullName>
        <ecNumber evidence="10">1.2.1.84</ecNumber>
    </recommendedName>
</protein>
<dbReference type="InterPro" id="IPR036291">
    <property type="entry name" value="NAD(P)-bd_dom_sf"/>
</dbReference>
<keyword evidence="13" id="KW-1185">Reference proteome</keyword>
<evidence type="ECO:0000259" key="11">
    <source>
        <dbReference type="Pfam" id="PF03015"/>
    </source>
</evidence>
<evidence type="ECO:0000256" key="1">
    <source>
        <dbReference type="ARBA" id="ARBA00004141"/>
    </source>
</evidence>
<dbReference type="Pfam" id="PF07993">
    <property type="entry name" value="NAD_binding_4"/>
    <property type="match status" value="1"/>
</dbReference>
<dbReference type="AlphaFoldDB" id="A0AAJ7JBU2"/>
<evidence type="ECO:0000256" key="9">
    <source>
        <dbReference type="ARBA" id="ARBA00052530"/>
    </source>
</evidence>
<dbReference type="CDD" id="cd05236">
    <property type="entry name" value="FAR-N_SDR_e"/>
    <property type="match status" value="1"/>
</dbReference>
<sequence>MNNDAIMDIPSISEWFNHRNVFVTGGTGFMGKVLIYKLLDSCNNLGNVFLLIRKKKGLDPQARLQLILQQEPFKIIKEKYPERLKKLILVPGETTSEDLGLSTDDKARLLKEVSVVFHMAANVKFDLSLKEAVNINTVGTMNVLNFVKQMPHLQSFIHVSTSYCHCNEDVLEEKSYLCSMKPEKVIQTVNDMTDDVLKVMTPKILQGLPNTYAFSKALSEDLVQRSGLPAGVARPSIVVASWKEPAPGWVENMNGPTGLMVGAGKGVIRTVLCNYNYLLNLIPCDMAINAIIGLAWKVGREKPEEPIFMNVTSGSENPISWGYAVDTGKKHATTYPFTGVLWYPGGSVTTLKFYHWIRVLFFHLLPAYFLDGLIVLTGNKPFLVKVQRRVNAGIELVQYYTTKQWDFRNDRMRHLQEELNSSDREEFFMDTKSISWDDYLCRYIQGTRKYCLKDDPSTLPRARKVLMCLYFADWLVKIGLTVLFFWFMYSWIIRHPSELTTTTIDEI</sequence>
<evidence type="ECO:0000256" key="4">
    <source>
        <dbReference type="ARBA" id="ARBA00022692"/>
    </source>
</evidence>
<evidence type="ECO:0000256" key="2">
    <source>
        <dbReference type="ARBA" id="ARBA00005928"/>
    </source>
</evidence>
<comment type="similarity">
    <text evidence="2 10">Belongs to the fatty acyl-CoA reductase family.</text>
</comment>
<keyword evidence="7 10" id="KW-0443">Lipid metabolism</keyword>
<gene>
    <name evidence="14" type="primary">LOC108630213</name>
</gene>
<dbReference type="PANTHER" id="PTHR11011">
    <property type="entry name" value="MALE STERILITY PROTEIN 2-RELATED"/>
    <property type="match status" value="1"/>
</dbReference>
<dbReference type="Pfam" id="PF03015">
    <property type="entry name" value="Sterile"/>
    <property type="match status" value="1"/>
</dbReference>
<keyword evidence="10" id="KW-0560">Oxidoreductase</keyword>
<comment type="function">
    <text evidence="10">Catalyzes the reduction of fatty acyl-CoA to fatty alcohols.</text>
</comment>
<dbReference type="CDD" id="cd09071">
    <property type="entry name" value="FAR_C"/>
    <property type="match status" value="1"/>
</dbReference>
<dbReference type="GO" id="GO:0016020">
    <property type="term" value="C:membrane"/>
    <property type="evidence" value="ECO:0007669"/>
    <property type="project" value="UniProtKB-SubCell"/>
</dbReference>
<feature type="transmembrane region" description="Helical" evidence="10">
    <location>
        <begin position="468"/>
        <end position="489"/>
    </location>
</feature>
<feature type="domain" description="Fatty acyl-CoA reductase C-terminal" evidence="11">
    <location>
        <begin position="362"/>
        <end position="454"/>
    </location>
</feature>
<keyword evidence="5 10" id="KW-0521">NADP</keyword>
<dbReference type="GeneID" id="108630213"/>
<keyword evidence="6 10" id="KW-1133">Transmembrane helix</keyword>
<evidence type="ECO:0000313" key="14">
    <source>
        <dbReference type="RefSeq" id="XP_017888855.1"/>
    </source>
</evidence>
<dbReference type="GO" id="GO:0102965">
    <property type="term" value="F:alcohol-forming long-chain fatty acyl-CoA reductase activity"/>
    <property type="evidence" value="ECO:0007669"/>
    <property type="project" value="UniProtKB-EC"/>
</dbReference>
<evidence type="ECO:0000256" key="10">
    <source>
        <dbReference type="RuleBase" id="RU363097"/>
    </source>
</evidence>
<name>A0AAJ7JBU2_9HYME</name>
<keyword evidence="3 10" id="KW-0444">Lipid biosynthesis</keyword>
<comment type="catalytic activity">
    <reaction evidence="9 10">
        <text>a long-chain fatty acyl-CoA + 2 NADPH + 2 H(+) = a long-chain primary fatty alcohol + 2 NADP(+) + CoA</text>
        <dbReference type="Rhea" id="RHEA:52716"/>
        <dbReference type="ChEBI" id="CHEBI:15378"/>
        <dbReference type="ChEBI" id="CHEBI:57287"/>
        <dbReference type="ChEBI" id="CHEBI:57783"/>
        <dbReference type="ChEBI" id="CHEBI:58349"/>
        <dbReference type="ChEBI" id="CHEBI:77396"/>
        <dbReference type="ChEBI" id="CHEBI:83139"/>
        <dbReference type="EC" id="1.2.1.84"/>
    </reaction>
</comment>
<evidence type="ECO:0000259" key="12">
    <source>
        <dbReference type="Pfam" id="PF07993"/>
    </source>
</evidence>
<dbReference type="PANTHER" id="PTHR11011:SF118">
    <property type="entry name" value="FATTY ACYL-COA REDUCTASE"/>
    <property type="match status" value="1"/>
</dbReference>
<keyword evidence="4 10" id="KW-0812">Transmembrane</keyword>
<feature type="domain" description="Thioester reductase (TE)" evidence="12">
    <location>
        <begin position="23"/>
        <end position="291"/>
    </location>
</feature>
<evidence type="ECO:0000256" key="7">
    <source>
        <dbReference type="ARBA" id="ARBA00023098"/>
    </source>
</evidence>
<evidence type="ECO:0000256" key="6">
    <source>
        <dbReference type="ARBA" id="ARBA00022989"/>
    </source>
</evidence>
<dbReference type="Proteomes" id="UP000694925">
    <property type="component" value="Unplaced"/>
</dbReference>
<feature type="transmembrane region" description="Helical" evidence="10">
    <location>
        <begin position="356"/>
        <end position="379"/>
    </location>
</feature>
<dbReference type="RefSeq" id="XP_017888855.1">
    <property type="nucleotide sequence ID" value="XM_018033366.2"/>
</dbReference>
<dbReference type="GO" id="GO:0080019">
    <property type="term" value="F:alcohol-forming very long-chain fatty acyl-CoA reductase activity"/>
    <property type="evidence" value="ECO:0007669"/>
    <property type="project" value="InterPro"/>
</dbReference>
<dbReference type="GO" id="GO:0035336">
    <property type="term" value="P:long-chain fatty-acyl-CoA metabolic process"/>
    <property type="evidence" value="ECO:0007669"/>
    <property type="project" value="TreeGrafter"/>
</dbReference>
<dbReference type="SUPFAM" id="SSF51735">
    <property type="entry name" value="NAD(P)-binding Rossmann-fold domains"/>
    <property type="match status" value="1"/>
</dbReference>
<evidence type="ECO:0000256" key="3">
    <source>
        <dbReference type="ARBA" id="ARBA00022516"/>
    </source>
</evidence>
<organism evidence="13 14">
    <name type="scientific">Ceratina calcarata</name>
    <dbReference type="NCBI Taxonomy" id="156304"/>
    <lineage>
        <taxon>Eukaryota</taxon>
        <taxon>Metazoa</taxon>
        <taxon>Ecdysozoa</taxon>
        <taxon>Arthropoda</taxon>
        <taxon>Hexapoda</taxon>
        <taxon>Insecta</taxon>
        <taxon>Pterygota</taxon>
        <taxon>Neoptera</taxon>
        <taxon>Endopterygota</taxon>
        <taxon>Hymenoptera</taxon>
        <taxon>Apocrita</taxon>
        <taxon>Aculeata</taxon>
        <taxon>Apoidea</taxon>
        <taxon>Anthophila</taxon>
        <taxon>Apidae</taxon>
        <taxon>Ceratina</taxon>
        <taxon>Zadontomerus</taxon>
    </lineage>
</organism>
<reference evidence="14" key="1">
    <citation type="submission" date="2025-08" db="UniProtKB">
        <authorList>
            <consortium name="RefSeq"/>
        </authorList>
    </citation>
    <scope>IDENTIFICATION</scope>
    <source>
        <tissue evidence="14">Whole body</tissue>
    </source>
</reference>
<evidence type="ECO:0000256" key="5">
    <source>
        <dbReference type="ARBA" id="ARBA00022857"/>
    </source>
</evidence>
<dbReference type="EC" id="1.2.1.84" evidence="10"/>
<proteinExistence type="inferred from homology"/>
<dbReference type="FunFam" id="3.40.50.720:FF:000143">
    <property type="entry name" value="Fatty acyl-CoA reductase"/>
    <property type="match status" value="1"/>
</dbReference>
<keyword evidence="8 10" id="KW-0472">Membrane</keyword>